<protein>
    <recommendedName>
        <fullName evidence="3">Photosynthesis system II assembly factor Ycf48/Hcf136-like domain-containing protein</fullName>
    </recommendedName>
</protein>
<dbReference type="Gene3D" id="2.130.10.10">
    <property type="entry name" value="YVTN repeat-like/Quinoprotein amine dehydrogenase"/>
    <property type="match status" value="1"/>
</dbReference>
<dbReference type="RefSeq" id="WP_144845181.1">
    <property type="nucleotide sequence ID" value="NZ_VMRJ01000001.1"/>
</dbReference>
<name>A0A558C4J5_9BACT</name>
<proteinExistence type="predicted"/>
<dbReference type="OrthoDB" id="9764804at2"/>
<comment type="caution">
    <text evidence="1">The sequence shown here is derived from an EMBL/GenBank/DDBJ whole genome shotgun (WGS) entry which is preliminary data.</text>
</comment>
<dbReference type="EMBL" id="VMRJ01000001">
    <property type="protein sequence ID" value="TVT43562.1"/>
    <property type="molecule type" value="Genomic_DNA"/>
</dbReference>
<keyword evidence="2" id="KW-1185">Reference proteome</keyword>
<dbReference type="CDD" id="cd15482">
    <property type="entry name" value="Sialidase_non-viral"/>
    <property type="match status" value="1"/>
</dbReference>
<dbReference type="InterPro" id="IPR015943">
    <property type="entry name" value="WD40/YVTN_repeat-like_dom_sf"/>
</dbReference>
<evidence type="ECO:0008006" key="3">
    <source>
        <dbReference type="Google" id="ProtNLM"/>
    </source>
</evidence>
<reference evidence="1 2" key="1">
    <citation type="submission" date="2019-07" db="EMBL/GenBank/DDBJ databases">
        <title>Hymenobacter sp. straun FUR1 Genome sequencing and assembly.</title>
        <authorList>
            <person name="Chhetri G."/>
        </authorList>
    </citation>
    <scope>NUCLEOTIDE SEQUENCE [LARGE SCALE GENOMIC DNA]</scope>
    <source>
        <strain evidence="1 2">Fur1</strain>
    </source>
</reference>
<sequence>MSLLLSCTMSNPAWRVVQGSGLVDSQDDFSALLLPTSTTGLLLGSQWPAGPLTAQKVAAQEQALIQRSVDHGNSWQAQQFGRGRFVWAQQVGPRTYALKLVGASGQERSVIYRSDDAGANWQELGQVAEGLKSLLLVGDIGYAVGYRENANGSNVLFKTRDGGKTWRAFQHALPRFVAAAPAGGNSLAFLLASAEQPTDADRLALVDATSFDTTIEPLRTFHASTSFADTAGNLWFLTAPEAGRVRLVARDGVSGRYQEVGVFKQSEPLMAEAVYVSRANAYVVLSSAKAYLNAYKFFHGRLVDGRWSWQEEALPIDYTFGCYGFYPDGQCYIYALAGRLLVRN</sequence>
<dbReference type="SUPFAM" id="SSF110296">
    <property type="entry name" value="Oligoxyloglucan reducing end-specific cellobiohydrolase"/>
    <property type="match status" value="1"/>
</dbReference>
<dbReference type="AlphaFoldDB" id="A0A558C4J5"/>
<gene>
    <name evidence="1" type="ORF">FNT36_05610</name>
</gene>
<accession>A0A558C4J5</accession>
<organism evidence="1 2">
    <name type="scientific">Hymenobacter setariae</name>
    <dbReference type="NCBI Taxonomy" id="2594794"/>
    <lineage>
        <taxon>Bacteria</taxon>
        <taxon>Pseudomonadati</taxon>
        <taxon>Bacteroidota</taxon>
        <taxon>Cytophagia</taxon>
        <taxon>Cytophagales</taxon>
        <taxon>Hymenobacteraceae</taxon>
        <taxon>Hymenobacter</taxon>
    </lineage>
</organism>
<evidence type="ECO:0000313" key="1">
    <source>
        <dbReference type="EMBL" id="TVT43562.1"/>
    </source>
</evidence>
<evidence type="ECO:0000313" key="2">
    <source>
        <dbReference type="Proteomes" id="UP000317624"/>
    </source>
</evidence>
<dbReference type="Proteomes" id="UP000317624">
    <property type="component" value="Unassembled WGS sequence"/>
</dbReference>